<proteinExistence type="predicted"/>
<organism evidence="1 2">
    <name type="scientific">Lithocarpus litseifolius</name>
    <dbReference type="NCBI Taxonomy" id="425828"/>
    <lineage>
        <taxon>Eukaryota</taxon>
        <taxon>Viridiplantae</taxon>
        <taxon>Streptophyta</taxon>
        <taxon>Embryophyta</taxon>
        <taxon>Tracheophyta</taxon>
        <taxon>Spermatophyta</taxon>
        <taxon>Magnoliopsida</taxon>
        <taxon>eudicotyledons</taxon>
        <taxon>Gunneridae</taxon>
        <taxon>Pentapetalae</taxon>
        <taxon>rosids</taxon>
        <taxon>fabids</taxon>
        <taxon>Fagales</taxon>
        <taxon>Fagaceae</taxon>
        <taxon>Lithocarpus</taxon>
    </lineage>
</organism>
<gene>
    <name evidence="1" type="ORF">SO802_002585</name>
</gene>
<dbReference type="AlphaFoldDB" id="A0AAW2E396"/>
<dbReference type="EMBL" id="JAZDWU010000001">
    <property type="protein sequence ID" value="KAL0015516.1"/>
    <property type="molecule type" value="Genomic_DNA"/>
</dbReference>
<reference evidence="1 2" key="1">
    <citation type="submission" date="2024-01" db="EMBL/GenBank/DDBJ databases">
        <title>A telomere-to-telomere, gap-free genome of sweet tea (Lithocarpus litseifolius).</title>
        <authorList>
            <person name="Zhou J."/>
        </authorList>
    </citation>
    <scope>NUCLEOTIDE SEQUENCE [LARGE SCALE GENOMIC DNA]</scope>
    <source>
        <strain evidence="1">Zhou-2022a</strain>
        <tissue evidence="1">Leaf</tissue>
    </source>
</reference>
<evidence type="ECO:0000313" key="1">
    <source>
        <dbReference type="EMBL" id="KAL0015516.1"/>
    </source>
</evidence>
<accession>A0AAW2E396</accession>
<comment type="caution">
    <text evidence="1">The sequence shown here is derived from an EMBL/GenBank/DDBJ whole genome shotgun (WGS) entry which is preliminary data.</text>
</comment>
<name>A0AAW2E396_9ROSI</name>
<evidence type="ECO:0000313" key="2">
    <source>
        <dbReference type="Proteomes" id="UP001459277"/>
    </source>
</evidence>
<dbReference type="Proteomes" id="UP001459277">
    <property type="component" value="Unassembled WGS sequence"/>
</dbReference>
<evidence type="ECO:0008006" key="3">
    <source>
        <dbReference type="Google" id="ProtNLM"/>
    </source>
</evidence>
<keyword evidence="2" id="KW-1185">Reference proteome</keyword>
<protein>
    <recommendedName>
        <fullName evidence="3">Homing endonuclease LAGLIDADG domain-containing protein</fullName>
    </recommendedName>
</protein>
<sequence length="162" mass="18463">MQYNDRLESIEEMVTILGGTLKKKKSMNTIPFNPEMRTLAYVMIHNLYPVTNLTTLSAPRTIFLYNLFTHKEIDICGHIFHLRTKSITKRNSRTIMPFPSLIMGLIAKVRLKLPSSLTVVQRDYPIGAQRVTQSTAHIKGSKTNVSQIPRDFVDEEGGDIKE</sequence>